<dbReference type="OrthoDB" id="680938at2"/>
<gene>
    <name evidence="1" type="ORF">FAM09_07160</name>
</gene>
<protein>
    <submittedName>
        <fullName evidence="1">Type I toxin-antitoxin system SymE family toxin</fullName>
    </submittedName>
</protein>
<name>A0A4S8I269_9BACT</name>
<dbReference type="AlphaFoldDB" id="A0A4S8I269"/>
<dbReference type="EMBL" id="STFF01000001">
    <property type="protein sequence ID" value="THU41871.1"/>
    <property type="molecule type" value="Genomic_DNA"/>
</dbReference>
<comment type="caution">
    <text evidence="1">The sequence shown here is derived from an EMBL/GenBank/DDBJ whole genome shotgun (WGS) entry which is preliminary data.</text>
</comment>
<proteinExistence type="predicted"/>
<organism evidence="1 2">
    <name type="scientific">Niastella caeni</name>
    <dbReference type="NCBI Taxonomy" id="2569763"/>
    <lineage>
        <taxon>Bacteria</taxon>
        <taxon>Pseudomonadati</taxon>
        <taxon>Bacteroidota</taxon>
        <taxon>Chitinophagia</taxon>
        <taxon>Chitinophagales</taxon>
        <taxon>Chitinophagaceae</taxon>
        <taxon>Niastella</taxon>
    </lineage>
</organism>
<accession>A0A4S8I269</accession>
<keyword evidence="2" id="KW-1185">Reference proteome</keyword>
<reference evidence="1 2" key="1">
    <citation type="submission" date="2019-04" db="EMBL/GenBank/DDBJ databases">
        <title>Niastella caeni sp. nov., isolated from activated sludge.</title>
        <authorList>
            <person name="Sheng M."/>
        </authorList>
    </citation>
    <scope>NUCLEOTIDE SEQUENCE [LARGE SCALE GENOMIC DNA]</scope>
    <source>
        <strain evidence="1 2">HX-2-15</strain>
    </source>
</reference>
<evidence type="ECO:0000313" key="1">
    <source>
        <dbReference type="EMBL" id="THU41871.1"/>
    </source>
</evidence>
<dbReference type="Proteomes" id="UP000306918">
    <property type="component" value="Unassembled WGS sequence"/>
</dbReference>
<evidence type="ECO:0000313" key="2">
    <source>
        <dbReference type="Proteomes" id="UP000306918"/>
    </source>
</evidence>
<dbReference type="RefSeq" id="WP_136576359.1">
    <property type="nucleotide sequence ID" value="NZ_STFF01000001.1"/>
</dbReference>
<sequence length="273" mass="31285">MEIKSEFHATQKTLFRRVNQIRKVNGTCDFEQEGTGYRLNYCESGDLDNMYIVQHGKDGLPFRLHDGLEGSFFHLNKGEVLVYKCESGNKVWFSYPKWLERFGETDLDLDLGYTDYGSLSEMIQAGLVIDARHADRPLFVTASGEMKEKPLAEVVPKQAVTEETQPEIQPESVDEEPGIFKLLTRLINNSDLQTALEKARWIRDYCSKQTESYIKIYQVAFRPGACVKDKPAQLRFGGRWMERAGFIYGQSIQVVSIKNVILIVPIHPHKLDK</sequence>